<dbReference type="EC" id="4.2.1.1" evidence="3 8"/>
<comment type="function">
    <text evidence="1 8">Reversible hydration of carbon dioxide.</text>
</comment>
<dbReference type="InterPro" id="IPR036874">
    <property type="entry name" value="Carbonic_anhydrase_sf"/>
</dbReference>
<gene>
    <name evidence="9" type="ORF">LUZ61_014146</name>
</gene>
<evidence type="ECO:0000256" key="8">
    <source>
        <dbReference type="RuleBase" id="RU003956"/>
    </source>
</evidence>
<dbReference type="InterPro" id="IPR015892">
    <property type="entry name" value="Carbonic_anhydrase_CS"/>
</dbReference>
<comment type="catalytic activity">
    <reaction evidence="6 8">
        <text>hydrogencarbonate + H(+) = CO2 + H2O</text>
        <dbReference type="Rhea" id="RHEA:10748"/>
        <dbReference type="ChEBI" id="CHEBI:15377"/>
        <dbReference type="ChEBI" id="CHEBI:15378"/>
        <dbReference type="ChEBI" id="CHEBI:16526"/>
        <dbReference type="ChEBI" id="CHEBI:17544"/>
        <dbReference type="EC" id="4.2.1.1"/>
    </reaction>
</comment>
<dbReference type="PANTHER" id="PTHR11002">
    <property type="entry name" value="CARBONIC ANHYDRASE"/>
    <property type="match status" value="1"/>
</dbReference>
<dbReference type="GO" id="GO:0015976">
    <property type="term" value="P:carbon utilization"/>
    <property type="evidence" value="ECO:0007669"/>
    <property type="project" value="InterPro"/>
</dbReference>
<feature type="binding site" evidence="7">
    <location>
        <position position="157"/>
    </location>
    <ligand>
        <name>Zn(2+)</name>
        <dbReference type="ChEBI" id="CHEBI:29105"/>
    </ligand>
</feature>
<dbReference type="PANTHER" id="PTHR11002:SF56">
    <property type="entry name" value="BETA CARBONIC ANHYDRASE 2, CHLOROPLASTIC"/>
    <property type="match status" value="1"/>
</dbReference>
<feature type="binding site" evidence="7">
    <location>
        <position position="160"/>
    </location>
    <ligand>
        <name>Zn(2+)</name>
        <dbReference type="ChEBI" id="CHEBI:29105"/>
    </ligand>
</feature>
<comment type="cofactor">
    <cofactor evidence="7">
        <name>Zn(2+)</name>
        <dbReference type="ChEBI" id="CHEBI:29105"/>
    </cofactor>
    <text evidence="7">Binds 1 zinc ion per subunit.</text>
</comment>
<dbReference type="GO" id="GO:0008270">
    <property type="term" value="F:zinc ion binding"/>
    <property type="evidence" value="ECO:0007669"/>
    <property type="project" value="UniProtKB-UniRule"/>
</dbReference>
<evidence type="ECO:0000256" key="7">
    <source>
        <dbReference type="PIRSR" id="PIRSR601765-1"/>
    </source>
</evidence>
<dbReference type="Pfam" id="PF00484">
    <property type="entry name" value="Pro_CA"/>
    <property type="match status" value="1"/>
</dbReference>
<keyword evidence="5 8" id="KW-0456">Lyase</keyword>
<evidence type="ECO:0000256" key="1">
    <source>
        <dbReference type="ARBA" id="ARBA00002904"/>
    </source>
</evidence>
<dbReference type="InterPro" id="IPR001765">
    <property type="entry name" value="Carbonic_anhydrase"/>
</dbReference>
<evidence type="ECO:0000313" key="10">
    <source>
        <dbReference type="Proteomes" id="UP001210211"/>
    </source>
</evidence>
<keyword evidence="7" id="KW-0479">Metal-binding</keyword>
<reference evidence="9 10" key="1">
    <citation type="journal article" date="2022" name="Cell">
        <title>Repeat-based holocentromeres influence genome architecture and karyotype evolution.</title>
        <authorList>
            <person name="Hofstatter P.G."/>
            <person name="Thangavel G."/>
            <person name="Lux T."/>
            <person name="Neumann P."/>
            <person name="Vondrak T."/>
            <person name="Novak P."/>
            <person name="Zhang M."/>
            <person name="Costa L."/>
            <person name="Castellani M."/>
            <person name="Scott A."/>
            <person name="Toegelov H."/>
            <person name="Fuchs J."/>
            <person name="Mata-Sucre Y."/>
            <person name="Dias Y."/>
            <person name="Vanzela A.L.L."/>
            <person name="Huettel B."/>
            <person name="Almeida C.C.S."/>
            <person name="Simkova H."/>
            <person name="Souza G."/>
            <person name="Pedrosa-Harand A."/>
            <person name="Macas J."/>
            <person name="Mayer K.F.X."/>
            <person name="Houben A."/>
            <person name="Marques A."/>
        </authorList>
    </citation>
    <scope>NUCLEOTIDE SEQUENCE [LARGE SCALE GENOMIC DNA]</scope>
    <source>
        <strain evidence="9">RhyTen1mFocal</strain>
    </source>
</reference>
<feature type="binding site" evidence="7">
    <location>
        <position position="99"/>
    </location>
    <ligand>
        <name>Zn(2+)</name>
        <dbReference type="ChEBI" id="CHEBI:29105"/>
    </ligand>
</feature>
<sequence length="255" mass="27693">MSTAASPSFCIAKSAAIRRATAAVASGLNPSSSYRPRLVRNTPVFAAPVAAPVEMADPVERLKTGFEQFKTEVYEKKPELFAPLKEGQWPKFMVFACADSRVCPSVTLGFEPGEAFTIRNIANMVPAYDKTKYSGIGSAIEYAVIHLKVENIVVIGHSKCGGIKGLMTFPYDGNNATDFIEDWVKIGFPAREKVQAEHGSKSLDEQCAICEKEAVKVSLENLKTYPFVTEGLAKGTLKIIGAHYDFVNGAFEIVA</sequence>
<accession>A0AAD5Z2D3</accession>
<proteinExistence type="inferred from homology"/>
<dbReference type="Gene3D" id="3.40.1050.10">
    <property type="entry name" value="Carbonic anhydrase"/>
    <property type="match status" value="1"/>
</dbReference>
<dbReference type="InterPro" id="IPR045066">
    <property type="entry name" value="Beta_CA_cladeB"/>
</dbReference>
<dbReference type="AlphaFoldDB" id="A0AAD5Z2D3"/>
<feature type="binding site" evidence="7">
    <location>
        <position position="97"/>
    </location>
    <ligand>
        <name>Zn(2+)</name>
        <dbReference type="ChEBI" id="CHEBI:29105"/>
    </ligand>
</feature>
<evidence type="ECO:0000256" key="5">
    <source>
        <dbReference type="ARBA" id="ARBA00023239"/>
    </source>
</evidence>
<dbReference type="EMBL" id="JAMRDG010000002">
    <property type="protein sequence ID" value="KAJ3684982.1"/>
    <property type="molecule type" value="Genomic_DNA"/>
</dbReference>
<dbReference type="CDD" id="cd00884">
    <property type="entry name" value="beta_CA_cladeB"/>
    <property type="match status" value="1"/>
</dbReference>
<evidence type="ECO:0000256" key="6">
    <source>
        <dbReference type="ARBA" id="ARBA00048348"/>
    </source>
</evidence>
<comment type="similarity">
    <text evidence="2 8">Belongs to the beta-class carbonic anhydrase family.</text>
</comment>
<keyword evidence="10" id="KW-1185">Reference proteome</keyword>
<dbReference type="PROSITE" id="PS00704">
    <property type="entry name" value="PROK_CO2_ANHYDRASE_1"/>
    <property type="match status" value="1"/>
</dbReference>
<dbReference type="FunFam" id="3.40.1050.10:FF:000003">
    <property type="entry name" value="Carbonic anhydrase"/>
    <property type="match status" value="1"/>
</dbReference>
<name>A0AAD5Z2D3_9POAL</name>
<dbReference type="SUPFAM" id="SSF53056">
    <property type="entry name" value="beta-carbonic anhydrase, cab"/>
    <property type="match status" value="1"/>
</dbReference>
<protein>
    <recommendedName>
        <fullName evidence="3 8">Carbonic anhydrase</fullName>
        <ecNumber evidence="3 8">4.2.1.1</ecNumber>
    </recommendedName>
    <alternativeName>
        <fullName evidence="8">Carbonate dehydratase</fullName>
    </alternativeName>
</protein>
<evidence type="ECO:0000256" key="4">
    <source>
        <dbReference type="ARBA" id="ARBA00022833"/>
    </source>
</evidence>
<comment type="caution">
    <text evidence="9">The sequence shown here is derived from an EMBL/GenBank/DDBJ whole genome shotgun (WGS) entry which is preliminary data.</text>
</comment>
<dbReference type="PROSITE" id="PS00705">
    <property type="entry name" value="PROK_CO2_ANHYDRASE_2"/>
    <property type="match status" value="1"/>
</dbReference>
<dbReference type="SMART" id="SM00947">
    <property type="entry name" value="Pro_CA"/>
    <property type="match status" value="1"/>
</dbReference>
<evidence type="ECO:0000256" key="2">
    <source>
        <dbReference type="ARBA" id="ARBA00006217"/>
    </source>
</evidence>
<evidence type="ECO:0000313" key="9">
    <source>
        <dbReference type="EMBL" id="KAJ3684982.1"/>
    </source>
</evidence>
<evidence type="ECO:0000256" key="3">
    <source>
        <dbReference type="ARBA" id="ARBA00012925"/>
    </source>
</evidence>
<organism evidence="9 10">
    <name type="scientific">Rhynchospora tenuis</name>
    <dbReference type="NCBI Taxonomy" id="198213"/>
    <lineage>
        <taxon>Eukaryota</taxon>
        <taxon>Viridiplantae</taxon>
        <taxon>Streptophyta</taxon>
        <taxon>Embryophyta</taxon>
        <taxon>Tracheophyta</taxon>
        <taxon>Spermatophyta</taxon>
        <taxon>Magnoliopsida</taxon>
        <taxon>Liliopsida</taxon>
        <taxon>Poales</taxon>
        <taxon>Cyperaceae</taxon>
        <taxon>Cyperoideae</taxon>
        <taxon>Rhynchosporeae</taxon>
        <taxon>Rhynchospora</taxon>
    </lineage>
</organism>
<dbReference type="Proteomes" id="UP001210211">
    <property type="component" value="Unassembled WGS sequence"/>
</dbReference>
<keyword evidence="4 7" id="KW-0862">Zinc</keyword>
<dbReference type="GO" id="GO:0004089">
    <property type="term" value="F:carbonate dehydratase activity"/>
    <property type="evidence" value="ECO:0007669"/>
    <property type="project" value="UniProtKB-UniRule"/>
</dbReference>